<dbReference type="Proteomes" id="UP000000555">
    <property type="component" value="Chromosome"/>
</dbReference>
<gene>
    <name evidence="2" type="ordered locus">TTE2107</name>
</gene>
<reference evidence="2 3" key="1">
    <citation type="journal article" date="2002" name="Genome Res.">
        <title>A complete sequence of the T. tengcongensis genome.</title>
        <authorList>
            <person name="Bao Q."/>
            <person name="Tian Y."/>
            <person name="Li W."/>
            <person name="Xu Z."/>
            <person name="Xuan Z."/>
            <person name="Hu S."/>
            <person name="Dong W."/>
            <person name="Yang J."/>
            <person name="Chen Y."/>
            <person name="Xue Y."/>
            <person name="Xu Y."/>
            <person name="Lai X."/>
            <person name="Huang L."/>
            <person name="Dong X."/>
            <person name="Ma Y."/>
            <person name="Ling L."/>
            <person name="Tan H."/>
            <person name="Chen R."/>
            <person name="Wang J."/>
            <person name="Yu J."/>
            <person name="Yang H."/>
        </authorList>
    </citation>
    <scope>NUCLEOTIDE SEQUENCE [LARGE SCALE GENOMIC DNA]</scope>
    <source>
        <strain evidence="3">DSM 15242 / JCM 11007 / NBRC 100824 / MB4</strain>
    </source>
</reference>
<dbReference type="EMBL" id="AE008691">
    <property type="protein sequence ID" value="AAM25276.1"/>
    <property type="molecule type" value="Genomic_DNA"/>
</dbReference>
<keyword evidence="1" id="KW-1133">Transmembrane helix</keyword>
<keyword evidence="1" id="KW-0472">Membrane</keyword>
<organism evidence="2 3">
    <name type="scientific">Caldanaerobacter subterraneus subsp. tengcongensis (strain DSM 15242 / JCM 11007 / NBRC 100824 / MB4)</name>
    <name type="common">Thermoanaerobacter tengcongensis</name>
    <dbReference type="NCBI Taxonomy" id="273068"/>
    <lineage>
        <taxon>Bacteria</taxon>
        <taxon>Bacillati</taxon>
        <taxon>Bacillota</taxon>
        <taxon>Clostridia</taxon>
        <taxon>Thermoanaerobacterales</taxon>
        <taxon>Thermoanaerobacteraceae</taxon>
        <taxon>Caldanaerobacter</taxon>
    </lineage>
</organism>
<proteinExistence type="predicted"/>
<sequence>MNKNEKIIFAFTFIRNYQLLSLMKKGVFNIKGAFNMYIFRKLIKDERGVAEAAMAMATLIIVLLIIMLYSSYMDNKMFGNDRYYTIKRYIISLEDNLALSDSTFVLGIGNIDQNMYYFVRVIKSENPLTTVVYKLDASEWDLIEKDNLDRPYLYQKIEKHYDLLAGGIVEKPIEQYIVVPKGTIKKTFNSDLN</sequence>
<evidence type="ECO:0000313" key="3">
    <source>
        <dbReference type="Proteomes" id="UP000000555"/>
    </source>
</evidence>
<accession>Q8R8A5</accession>
<dbReference type="HOGENOM" id="CLU_1406448_0_0_9"/>
<dbReference type="KEGG" id="tte:TTE2107"/>
<evidence type="ECO:0000313" key="2">
    <source>
        <dbReference type="EMBL" id="AAM25276.1"/>
    </source>
</evidence>
<dbReference type="AlphaFoldDB" id="Q8R8A5"/>
<keyword evidence="1" id="KW-0812">Transmembrane</keyword>
<dbReference type="STRING" id="273068.TTE2107"/>
<protein>
    <submittedName>
        <fullName evidence="2">Uncharacterized protein</fullName>
    </submittedName>
</protein>
<name>Q8R8A5_CALS4</name>
<evidence type="ECO:0000256" key="1">
    <source>
        <dbReference type="SAM" id="Phobius"/>
    </source>
</evidence>
<feature type="transmembrane region" description="Helical" evidence="1">
    <location>
        <begin position="52"/>
        <end position="72"/>
    </location>
</feature>
<keyword evidence="3" id="KW-1185">Reference proteome</keyword>